<dbReference type="Gene3D" id="2.60.40.1120">
    <property type="entry name" value="Carboxypeptidase-like, regulatory domain"/>
    <property type="match status" value="1"/>
</dbReference>
<comment type="caution">
    <text evidence="6">The sequence shown here is derived from an EMBL/GenBank/DDBJ whole genome shotgun (WGS) entry which is preliminary data.</text>
</comment>
<reference evidence="6 7" key="1">
    <citation type="submission" date="2020-08" db="EMBL/GenBank/DDBJ databases">
        <title>Genomic Encyclopedia of Type Strains, Phase IV (KMG-V): Genome sequencing to study the core and pangenomes of soil and plant-associated prokaryotes.</title>
        <authorList>
            <person name="Whitman W."/>
        </authorList>
    </citation>
    <scope>NUCLEOTIDE SEQUENCE [LARGE SCALE GENOMIC DNA]</scope>
    <source>
        <strain evidence="6 7">M8UP14</strain>
    </source>
</reference>
<dbReference type="SUPFAM" id="SSF56935">
    <property type="entry name" value="Porins"/>
    <property type="match status" value="1"/>
</dbReference>
<dbReference type="GO" id="GO:0009279">
    <property type="term" value="C:cell outer membrane"/>
    <property type="evidence" value="ECO:0007669"/>
    <property type="project" value="UniProtKB-SubCell"/>
</dbReference>
<evidence type="ECO:0000313" key="6">
    <source>
        <dbReference type="EMBL" id="MBB5059685.1"/>
    </source>
</evidence>
<dbReference type="Gene3D" id="2.40.170.20">
    <property type="entry name" value="TonB-dependent receptor, beta-barrel domain"/>
    <property type="match status" value="1"/>
</dbReference>
<dbReference type="AlphaFoldDB" id="A0A7W7ZGV2"/>
<evidence type="ECO:0000256" key="3">
    <source>
        <dbReference type="ARBA" id="ARBA00023237"/>
    </source>
</evidence>
<dbReference type="Pfam" id="PF13620">
    <property type="entry name" value="CarboxypepD_reg"/>
    <property type="match status" value="1"/>
</dbReference>
<evidence type="ECO:0000259" key="5">
    <source>
        <dbReference type="Pfam" id="PF25183"/>
    </source>
</evidence>
<feature type="domain" description="TonB-dependent transporter Oar-like beta-barrel" evidence="5">
    <location>
        <begin position="255"/>
        <end position="1172"/>
    </location>
</feature>
<keyword evidence="7" id="KW-1185">Reference proteome</keyword>
<dbReference type="InterPro" id="IPR057601">
    <property type="entry name" value="Oar-like_b-barrel"/>
</dbReference>
<proteinExistence type="predicted"/>
<keyword evidence="2" id="KW-0472">Membrane</keyword>
<evidence type="ECO:0000313" key="7">
    <source>
        <dbReference type="Proteomes" id="UP000540989"/>
    </source>
</evidence>
<dbReference type="InterPro" id="IPR036942">
    <property type="entry name" value="Beta-barrel_TonB_sf"/>
</dbReference>
<feature type="region of interest" description="Disordered" evidence="4">
    <location>
        <begin position="616"/>
        <end position="635"/>
    </location>
</feature>
<dbReference type="SUPFAM" id="SSF49464">
    <property type="entry name" value="Carboxypeptidase regulatory domain-like"/>
    <property type="match status" value="1"/>
</dbReference>
<dbReference type="RefSeq" id="WP_184221406.1">
    <property type="nucleotide sequence ID" value="NZ_JACHIP010000006.1"/>
</dbReference>
<evidence type="ECO:0000256" key="2">
    <source>
        <dbReference type="ARBA" id="ARBA00023136"/>
    </source>
</evidence>
<protein>
    <recommendedName>
        <fullName evidence="5">TonB-dependent transporter Oar-like beta-barrel domain-containing protein</fullName>
    </recommendedName>
</protein>
<organism evidence="6 7">
    <name type="scientific">Granulicella aggregans</name>
    <dbReference type="NCBI Taxonomy" id="474949"/>
    <lineage>
        <taxon>Bacteria</taxon>
        <taxon>Pseudomonadati</taxon>
        <taxon>Acidobacteriota</taxon>
        <taxon>Terriglobia</taxon>
        <taxon>Terriglobales</taxon>
        <taxon>Acidobacteriaceae</taxon>
        <taxon>Granulicella</taxon>
    </lineage>
</organism>
<gene>
    <name evidence="6" type="ORF">HDF16_004411</name>
</gene>
<evidence type="ECO:0000256" key="1">
    <source>
        <dbReference type="ARBA" id="ARBA00004442"/>
    </source>
</evidence>
<feature type="compositionally biased region" description="Polar residues" evidence="4">
    <location>
        <begin position="616"/>
        <end position="633"/>
    </location>
</feature>
<name>A0A7W7ZGV2_9BACT</name>
<dbReference type="EMBL" id="JACHIP010000006">
    <property type="protein sequence ID" value="MBB5059685.1"/>
    <property type="molecule type" value="Genomic_DNA"/>
</dbReference>
<accession>A0A7W7ZGV2</accession>
<keyword evidence="3" id="KW-0998">Cell outer membrane</keyword>
<evidence type="ECO:0000256" key="4">
    <source>
        <dbReference type="SAM" id="MobiDB-lite"/>
    </source>
</evidence>
<dbReference type="InterPro" id="IPR008969">
    <property type="entry name" value="CarboxyPept-like_regulatory"/>
</dbReference>
<dbReference type="Proteomes" id="UP000540989">
    <property type="component" value="Unassembled WGS sequence"/>
</dbReference>
<dbReference type="Pfam" id="PF25183">
    <property type="entry name" value="OMP_b-brl_4"/>
    <property type="match status" value="1"/>
</dbReference>
<comment type="subcellular location">
    <subcellularLocation>
        <location evidence="1">Cell outer membrane</location>
    </subcellularLocation>
</comment>
<sequence>MSSVSPRAAIVAFAILVALTTPHLLLAQTPGTGAISGVVLDPASRAIADASVIVVDQASGASRNTQTSAEGFFRITLLPPADYQVRIERPGFAMASVTDLQVTVSQTASINVTLSVAGSTQTIQVDSASAGANLEGSTLGGLVDNQANLSLPLSSRNYTQILGLSPGIVVDLPTPTGLGNGTQNVASNGATPTANNIQFNGIDANNLVENSAAHAQSYEVGTAIPAPDSIQEFRIQTANFDAAYGRGSGANVDLVTRSGTNQFHGSAWEFVRNNLFNANTFFSKLSGQPRPTLKQNEFGAAIGGPIFKDHTFFFGAYQGVRQVNGLGDSTTTLLPQLTSDRSASTLGAQFCAAGHLNTAGQPATGYLTQAGGTQVACDGSNIHPVALAILNAKLPSGQFAIPSPQIALPSTGSDPSDQFPLGQSTFSTPAHYREDQFTVDVDHALTARNTLAGKFFYSRAPTDEPFSPNAANLPGWGTSQLDRNTMFVLADTHVFTSRLANIARFGYIRFDGLSSVQNPLTANAIGIGTPTGQAGPTASAPGVTVGTFTIGDAGTPNEWQVTNSFVWQDTVAYTRGRHNARFGFEVKRHQVDENQPQQTDGLLQISSFSDFLVGQSATQNGSPTGTSNVTNSIAGGGNFRRDERYTDIAGFAQDDFRLTQHLTLNVGVRYEIFGAPTETNGRLPNFNALTATKGPLTDSGTFSGFTLPANFHGQLPDGVLRTSYAGFYKTPHNDISPRLGFAWQVPNISSLLLRGGFGIYYDQHSGNLAEQTLSQLPFATSQFAFGSQNGGATLSSPFVPLVLPSSSYPVFQPRTPSTFPFIEGTNPDLRDGRTYEYNLALQYQFGRQILNVGYVGTRSVNRPGQVEFDQALLASPENPVNGETTNSINNTGTRLPIQGISQGSLFTDSVFEANFDSLQVGLTRQLNHGLQFQAAYTWSKNLDEVNGEGGTDVFELQLPTNNQLDLRHSSYGLANDDRDQRLVVSFVWSTPRFTTAAKPLRYALNSWQFSGIGVLQSGAPLSVFDGNAGSVYALLGGEVRAQRGTGSPSTKGSLFSRVVNGSYLDANAFTRAPEAPNGTSLADQDFGNSGVGIVRGPGQHSLDLAVERSFSIKAENNFHFRAEAFNVTNTPQFGNPNTSLGYGDPSLPNPTASASFGRITGEQGGPHPRIIQLAARYSF</sequence>